<protein>
    <submittedName>
        <fullName evidence="1">Uncharacterized protein</fullName>
    </submittedName>
</protein>
<evidence type="ECO:0000313" key="1">
    <source>
        <dbReference type="EMBL" id="ETJ16211.1"/>
    </source>
</evidence>
<proteinExistence type="predicted"/>
<accession>W1WE84</accession>
<name>W1WE84_9ZZZZ</name>
<feature type="non-terminal residue" evidence="1">
    <location>
        <position position="34"/>
    </location>
</feature>
<comment type="caution">
    <text evidence="1">The sequence shown here is derived from an EMBL/GenBank/DDBJ whole genome shotgun (WGS) entry which is preliminary data.</text>
</comment>
<gene>
    <name evidence="1" type="ORF">Q604_UNBc4C00091G0001</name>
</gene>
<sequence length="34" mass="4209">MASPITLRESTRKEWKEFHYMSMIEMKDVVKKYD</sequence>
<organism evidence="1">
    <name type="scientific">human gut metagenome</name>
    <dbReference type="NCBI Taxonomy" id="408170"/>
    <lineage>
        <taxon>unclassified sequences</taxon>
        <taxon>metagenomes</taxon>
        <taxon>organismal metagenomes</taxon>
    </lineage>
</organism>
<dbReference type="EMBL" id="AZMM01018872">
    <property type="protein sequence ID" value="ETJ16211.1"/>
    <property type="molecule type" value="Genomic_DNA"/>
</dbReference>
<dbReference type="AlphaFoldDB" id="W1WE84"/>
<reference evidence="1" key="1">
    <citation type="submission" date="2013-12" db="EMBL/GenBank/DDBJ databases">
        <title>A Varibaculum cambriense genome reconstructed from a premature infant gut community with otherwise low bacterial novelty that shifts toward anaerobic metabolism during the third week of life.</title>
        <authorList>
            <person name="Brown C.T."/>
            <person name="Sharon I."/>
            <person name="Thomas B.C."/>
            <person name="Castelle C.J."/>
            <person name="Morowitz M.J."/>
            <person name="Banfield J.F."/>
        </authorList>
    </citation>
    <scope>NUCLEOTIDE SEQUENCE</scope>
</reference>